<organism evidence="1 2">
    <name type="scientific">Thraustotheca clavata</name>
    <dbReference type="NCBI Taxonomy" id="74557"/>
    <lineage>
        <taxon>Eukaryota</taxon>
        <taxon>Sar</taxon>
        <taxon>Stramenopiles</taxon>
        <taxon>Oomycota</taxon>
        <taxon>Saprolegniomycetes</taxon>
        <taxon>Saprolegniales</taxon>
        <taxon>Achlyaceae</taxon>
        <taxon>Thraustotheca</taxon>
    </lineage>
</organism>
<name>A0A1W0A551_9STRA</name>
<evidence type="ECO:0000313" key="2">
    <source>
        <dbReference type="Proteomes" id="UP000243217"/>
    </source>
</evidence>
<comment type="caution">
    <text evidence="1">The sequence shown here is derived from an EMBL/GenBank/DDBJ whole genome shotgun (WGS) entry which is preliminary data.</text>
</comment>
<dbReference type="OrthoDB" id="118048at2759"/>
<proteinExistence type="predicted"/>
<protein>
    <submittedName>
        <fullName evidence="1">Uncharacterized protein</fullName>
    </submittedName>
</protein>
<keyword evidence="2" id="KW-1185">Reference proteome</keyword>
<reference evidence="1 2" key="1">
    <citation type="journal article" date="2014" name="Genome Biol. Evol.">
        <title>The secreted proteins of Achlya hypogyna and Thraustotheca clavata identify the ancestral oomycete secretome and reveal gene acquisitions by horizontal gene transfer.</title>
        <authorList>
            <person name="Misner I."/>
            <person name="Blouin N."/>
            <person name="Leonard G."/>
            <person name="Richards T.A."/>
            <person name="Lane C.E."/>
        </authorList>
    </citation>
    <scope>NUCLEOTIDE SEQUENCE [LARGE SCALE GENOMIC DNA]</scope>
    <source>
        <strain evidence="1 2">ATCC 34112</strain>
    </source>
</reference>
<sequence>MKSNPSQTFSESFDERMCNVFTLDEAIPELNEYLSSICIDDDNPGFDLDKFNAFVAAVNVLDPALVPPWMRTRPLQITVKSFTDDLVYQLHLVAGGRCGRDLLAPNNSSQFAAVVWMLSAPQNRNFMQGVAKVALPIVDNAESILATTYRSTETNSQRSEVINLVQTASLYIACSFDAVKLLRTEA</sequence>
<dbReference type="Proteomes" id="UP000243217">
    <property type="component" value="Unassembled WGS sequence"/>
</dbReference>
<dbReference type="EMBL" id="JNBS01000459">
    <property type="protein sequence ID" value="OQS05414.1"/>
    <property type="molecule type" value="Genomic_DNA"/>
</dbReference>
<gene>
    <name evidence="1" type="ORF">THRCLA_20631</name>
</gene>
<accession>A0A1W0A551</accession>
<dbReference type="AlphaFoldDB" id="A0A1W0A551"/>
<evidence type="ECO:0000313" key="1">
    <source>
        <dbReference type="EMBL" id="OQS05414.1"/>
    </source>
</evidence>